<organism evidence="1 2">
    <name type="scientific">Hyalomma asiaticum</name>
    <name type="common">Tick</name>
    <dbReference type="NCBI Taxonomy" id="266040"/>
    <lineage>
        <taxon>Eukaryota</taxon>
        <taxon>Metazoa</taxon>
        <taxon>Ecdysozoa</taxon>
        <taxon>Arthropoda</taxon>
        <taxon>Chelicerata</taxon>
        <taxon>Arachnida</taxon>
        <taxon>Acari</taxon>
        <taxon>Parasitiformes</taxon>
        <taxon>Ixodida</taxon>
        <taxon>Ixodoidea</taxon>
        <taxon>Ixodidae</taxon>
        <taxon>Hyalomminae</taxon>
        <taxon>Hyalomma</taxon>
    </lineage>
</organism>
<protein>
    <submittedName>
        <fullName evidence="1">Uncharacterized protein</fullName>
    </submittedName>
</protein>
<comment type="caution">
    <text evidence="1">The sequence shown here is derived from an EMBL/GenBank/DDBJ whole genome shotgun (WGS) entry which is preliminary data.</text>
</comment>
<gene>
    <name evidence="1" type="ORF">HPB50_025052</name>
</gene>
<proteinExistence type="predicted"/>
<evidence type="ECO:0000313" key="2">
    <source>
        <dbReference type="Proteomes" id="UP000821845"/>
    </source>
</evidence>
<dbReference type="EMBL" id="CM023490">
    <property type="protein sequence ID" value="KAH6943660.1"/>
    <property type="molecule type" value="Genomic_DNA"/>
</dbReference>
<dbReference type="Proteomes" id="UP000821845">
    <property type="component" value="Chromosome 10"/>
</dbReference>
<keyword evidence="2" id="KW-1185">Reference proteome</keyword>
<reference evidence="1" key="1">
    <citation type="submission" date="2020-05" db="EMBL/GenBank/DDBJ databases">
        <title>Large-scale comparative analyses of tick genomes elucidate their genetic diversity and vector capacities.</title>
        <authorList>
            <person name="Jia N."/>
            <person name="Wang J."/>
            <person name="Shi W."/>
            <person name="Du L."/>
            <person name="Sun Y."/>
            <person name="Zhan W."/>
            <person name="Jiang J."/>
            <person name="Wang Q."/>
            <person name="Zhang B."/>
            <person name="Ji P."/>
            <person name="Sakyi L.B."/>
            <person name="Cui X."/>
            <person name="Yuan T."/>
            <person name="Jiang B."/>
            <person name="Yang W."/>
            <person name="Lam T.T.-Y."/>
            <person name="Chang Q."/>
            <person name="Ding S."/>
            <person name="Wang X."/>
            <person name="Zhu J."/>
            <person name="Ruan X."/>
            <person name="Zhao L."/>
            <person name="Wei J."/>
            <person name="Que T."/>
            <person name="Du C."/>
            <person name="Cheng J."/>
            <person name="Dai P."/>
            <person name="Han X."/>
            <person name="Huang E."/>
            <person name="Gao Y."/>
            <person name="Liu J."/>
            <person name="Shao H."/>
            <person name="Ye R."/>
            <person name="Li L."/>
            <person name="Wei W."/>
            <person name="Wang X."/>
            <person name="Wang C."/>
            <person name="Yang T."/>
            <person name="Huo Q."/>
            <person name="Li W."/>
            <person name="Guo W."/>
            <person name="Chen H."/>
            <person name="Zhou L."/>
            <person name="Ni X."/>
            <person name="Tian J."/>
            <person name="Zhou Y."/>
            <person name="Sheng Y."/>
            <person name="Liu T."/>
            <person name="Pan Y."/>
            <person name="Xia L."/>
            <person name="Li J."/>
            <person name="Zhao F."/>
            <person name="Cao W."/>
        </authorList>
    </citation>
    <scope>NUCLEOTIDE SEQUENCE</scope>
    <source>
        <strain evidence="1">Hyas-2018</strain>
    </source>
</reference>
<evidence type="ECO:0000313" key="1">
    <source>
        <dbReference type="EMBL" id="KAH6943660.1"/>
    </source>
</evidence>
<name>A0ACB7T9P4_HYAAI</name>
<sequence>MADEDSRREPPSERHTDMDADSDTNIEAASPVAEETAEGDSQGSEKPEPAEKEPLVIVKVPYSEHSDVTARTEEQIEEFQTKHKVKIEGEGVSKPILKLEEAGLPDEFVGKIKDVLGSSLPALASYGLPALLSNRDFIGLGDSSMSEKVLSFLPSVVMHCQRNMKSDSKGPVALLLASSCRQVRDIYKYFRDTGRSLDLECLEISEETSNDREDFQAGKSHCYCVSLFVEFHVAISTVSTMQKVHQSGHFDFGTISVAILYGVDELFDSNHAEAINRILKDVHFHVAISTVSTMQKVHQSGHFDFGTISVAILYGVDELFDSNHAEAINRILKDVHPERQLVAFSRSWLPDVRNAVLALAKDPVIVQIGDVETAPLPSGVTIDVRVMDDESAKKKDLQSLLEDTLRKEDAGKTVIVVKTKRKAKNTKKAVDSKDFPADALIAGRGRSKTSDRDAVVKDFRSGKVKLLVATAATLKDIGKEEVKNLVMFDFPASPREFAHLLRQTAPALKVTKVYAYLTNAQGRHAPGLADLLRSAEMEANEKLVSLEEWAKSAAEGKGPPLPTGKEGGGDDDDKDEDESDSSSDDDRRHGRGSSSHRDRDRDRERGGDRDRDRKRSYSRSRSRSRSSEDDYRSSKRSRRSGGGSRWGDDDRDRGDRGYRRGGRGGGGGGFRGRGGGGGFRDRDDYGGGGRGRGFGRGGRGGFGDRGGGRGGFGDRGGGRGGYGDRGGRGGGYGDRGGGRGGGYGDRGGRSSYGDRGGDDYGGGGGGRGGRGGYSGYGGDRGGGGGRGGYGDRGGRGGYRDRGSDDERGGGGSRGYGGGGGGGYGERSNGGGGRWDDRDSESGGVPRFQGGGGGSRGGRDGGSYGGSGGGRDGGGYGGRGGGFDDERGGDGYEQGGGGGGRGGGYGGGGGGGSGGYGQSGGSGQSQGGGAGYGDWSAQQQSQGRGTPLAPTGLQQTLQQMASGYFTSQPHTGGGGGPGPKSQGPGGGGGGGGGSSRFGPGGGGGGSGNQQQQSGPQGGSAAAYAYMQNAYGQQRQDSQQQQQQQQHKGGGGGGGYPAFAQQQAQYMSQQAGYSTAAGQQQQGGYGGGAGNQAYSTTYPTTAYQTAGSTAQQKQGAAGGQGGGAAYQTAQQAQYNSYSTQYAGGNAAGGGQFYRSGNQ</sequence>
<accession>A0ACB7T9P4</accession>